<feature type="region of interest" description="Disordered" evidence="5">
    <location>
        <begin position="37"/>
        <end position="59"/>
    </location>
</feature>
<dbReference type="GO" id="GO:0006508">
    <property type="term" value="P:proteolysis"/>
    <property type="evidence" value="ECO:0007669"/>
    <property type="project" value="UniProtKB-KW"/>
</dbReference>
<protein>
    <submittedName>
        <fullName evidence="8">Serine protease AprX</fullName>
    </submittedName>
</protein>
<dbReference type="PANTHER" id="PTHR43399">
    <property type="entry name" value="SUBTILISIN-RELATED"/>
    <property type="match status" value="1"/>
</dbReference>
<dbReference type="InterPro" id="IPR008979">
    <property type="entry name" value="Galactose-bd-like_sf"/>
</dbReference>
<evidence type="ECO:0000259" key="7">
    <source>
        <dbReference type="Pfam" id="PF00082"/>
    </source>
</evidence>
<sequence length="729" mass="78616">MKMGTAKHLFGSQALKIGGLTLFLLASIAQAQRHETFAERPSKRAESVQQARIRAEQDREEVRRRGLEMHHDDGVRVMEAMAVRDGRPMYYTTFNDGAAVSTAADVVRNTWPFSANGAGVTVGVWDGGGVMTNHQEFGSRIANLDNVAAHYHSTHVGGTIGASGVVARAQGMAPNAAIDSYDWYSDEAEMMASAASFPGEAGKIQLSNHSYGFISGWYYAYWTNPWTHRSGYHWWGDITIDPAEAFFGQYSIYAREWDEIVYDAPYFLPFKSAGNERTDNPTDGSKVYYTSDGGTTWTNALYDSALHPLGDGVFRGGYDTVPTKGCAKNIMTVGAVTDAELNGLRAPLLASNTVFTSWGPADDGRIKPDIVANGDGLYSCNVSGTASYATRSGTSMSSPNACGSAALLVDYYDDLFPGEAMRASTLKGLIIHAADDLGRPGPDYQYGWGLMNTLAAAELLKARAEGDLIRLTEETLSTPSNTVDAYTGFVDGGGPLRITLCWTDPPGPSTSALDSRTAALINDLDLKLTGPDGAYHPYKLSYADPEALASADSKNAVDNVEQILVQAPAPGLYTITVDYDGTLQDGLQAYSLLTSGIESDSDGDGLPDHWEGGYFLCATGALASADADGDGMDNLSEYIGGSDPTDPDSVFGIASCRSIPAEGPAPFVIEWDAMPGRIYNVYWTYHLIYLPFVNISGDLYSPVNSYTDTVERTSWRAGQYYRIDVQLDQ</sequence>
<dbReference type="Gene3D" id="2.60.120.380">
    <property type="match status" value="1"/>
</dbReference>
<dbReference type="SUPFAM" id="SSF52743">
    <property type="entry name" value="Subtilisin-like"/>
    <property type="match status" value="1"/>
</dbReference>
<feature type="active site" description="Charge relay system" evidence="4">
    <location>
        <position position="126"/>
    </location>
</feature>
<feature type="active site" description="Charge relay system" evidence="4">
    <location>
        <position position="395"/>
    </location>
</feature>
<accession>A0A6C2UNI0</accession>
<evidence type="ECO:0000313" key="9">
    <source>
        <dbReference type="Proteomes" id="UP000346198"/>
    </source>
</evidence>
<name>A0A6C2UNI0_9BACT</name>
<dbReference type="PROSITE" id="PS51892">
    <property type="entry name" value="SUBTILASE"/>
    <property type="match status" value="1"/>
</dbReference>
<dbReference type="PROSITE" id="PS00138">
    <property type="entry name" value="SUBTILASE_SER"/>
    <property type="match status" value="1"/>
</dbReference>
<evidence type="ECO:0000256" key="3">
    <source>
        <dbReference type="ARBA" id="ARBA00022825"/>
    </source>
</evidence>
<feature type="active site" description="Charge relay system" evidence="4">
    <location>
        <position position="152"/>
    </location>
</feature>
<keyword evidence="3 4" id="KW-0720">Serine protease</keyword>
<feature type="chain" id="PRO_5025657892" evidence="6">
    <location>
        <begin position="32"/>
        <end position="729"/>
    </location>
</feature>
<reference evidence="8 9" key="1">
    <citation type="submission" date="2019-04" db="EMBL/GenBank/DDBJ databases">
        <authorList>
            <person name="Van Vliet M D."/>
        </authorList>
    </citation>
    <scope>NUCLEOTIDE SEQUENCE [LARGE SCALE GENOMIC DNA]</scope>
    <source>
        <strain evidence="8 9">F21</strain>
    </source>
</reference>
<dbReference type="InterPro" id="IPR051048">
    <property type="entry name" value="Peptidase_S8/S53_subtilisin"/>
</dbReference>
<evidence type="ECO:0000313" key="8">
    <source>
        <dbReference type="EMBL" id="VGO21822.1"/>
    </source>
</evidence>
<feature type="compositionally biased region" description="Basic and acidic residues" evidence="5">
    <location>
        <begin position="37"/>
        <end position="46"/>
    </location>
</feature>
<dbReference type="Pfam" id="PF00082">
    <property type="entry name" value="Peptidase_S8"/>
    <property type="match status" value="1"/>
</dbReference>
<dbReference type="PRINTS" id="PR00723">
    <property type="entry name" value="SUBTILISIN"/>
</dbReference>
<dbReference type="InterPro" id="IPR036852">
    <property type="entry name" value="Peptidase_S8/S53_dom_sf"/>
</dbReference>
<keyword evidence="9" id="KW-1185">Reference proteome</keyword>
<evidence type="ECO:0000256" key="5">
    <source>
        <dbReference type="SAM" id="MobiDB-lite"/>
    </source>
</evidence>
<dbReference type="InterPro" id="IPR000209">
    <property type="entry name" value="Peptidase_S8/S53_dom"/>
</dbReference>
<dbReference type="AlphaFoldDB" id="A0A6C2UNI0"/>
<keyword evidence="1 4" id="KW-0645">Protease</keyword>
<dbReference type="PANTHER" id="PTHR43399:SF5">
    <property type="entry name" value="PEPTIDASE S8 FAMILY WITH PROTEASE-ASSOCIATED DOMAIN"/>
    <property type="match status" value="1"/>
</dbReference>
<evidence type="ECO:0000256" key="2">
    <source>
        <dbReference type="ARBA" id="ARBA00022801"/>
    </source>
</evidence>
<dbReference type="Proteomes" id="UP000346198">
    <property type="component" value="Unassembled WGS sequence"/>
</dbReference>
<keyword evidence="2 4" id="KW-0378">Hydrolase</keyword>
<evidence type="ECO:0000256" key="1">
    <source>
        <dbReference type="ARBA" id="ARBA00022670"/>
    </source>
</evidence>
<organism evidence="8 9">
    <name type="scientific">Pontiella sulfatireligans</name>
    <dbReference type="NCBI Taxonomy" id="2750658"/>
    <lineage>
        <taxon>Bacteria</taxon>
        <taxon>Pseudomonadati</taxon>
        <taxon>Kiritimatiellota</taxon>
        <taxon>Kiritimatiellia</taxon>
        <taxon>Kiritimatiellales</taxon>
        <taxon>Pontiellaceae</taxon>
        <taxon>Pontiella</taxon>
    </lineage>
</organism>
<evidence type="ECO:0000256" key="4">
    <source>
        <dbReference type="PROSITE-ProRule" id="PRU01240"/>
    </source>
</evidence>
<dbReference type="InterPro" id="IPR015500">
    <property type="entry name" value="Peptidase_S8_subtilisin-rel"/>
</dbReference>
<dbReference type="InterPro" id="IPR023828">
    <property type="entry name" value="Peptidase_S8_Ser-AS"/>
</dbReference>
<dbReference type="Gene3D" id="3.40.50.200">
    <property type="entry name" value="Peptidase S8/S53 domain"/>
    <property type="match status" value="1"/>
</dbReference>
<proteinExistence type="inferred from homology"/>
<evidence type="ECO:0000256" key="6">
    <source>
        <dbReference type="SAM" id="SignalP"/>
    </source>
</evidence>
<feature type="domain" description="Peptidase S8/S53" evidence="7">
    <location>
        <begin position="117"/>
        <end position="449"/>
    </location>
</feature>
<dbReference type="EMBL" id="CAAHFH010000002">
    <property type="protein sequence ID" value="VGO21822.1"/>
    <property type="molecule type" value="Genomic_DNA"/>
</dbReference>
<keyword evidence="6" id="KW-0732">Signal</keyword>
<dbReference type="GO" id="GO:0004252">
    <property type="term" value="F:serine-type endopeptidase activity"/>
    <property type="evidence" value="ECO:0007669"/>
    <property type="project" value="UniProtKB-UniRule"/>
</dbReference>
<gene>
    <name evidence="8" type="primary">aprX_1</name>
    <name evidence="8" type="ORF">SCARR_03899</name>
</gene>
<comment type="similarity">
    <text evidence="4">Belongs to the peptidase S8 family.</text>
</comment>
<feature type="signal peptide" evidence="6">
    <location>
        <begin position="1"/>
        <end position="31"/>
    </location>
</feature>
<dbReference type="SUPFAM" id="SSF49785">
    <property type="entry name" value="Galactose-binding domain-like"/>
    <property type="match status" value="1"/>
</dbReference>